<dbReference type="PANTHER" id="PTHR47909:SF2">
    <property type="entry name" value="GPI INOSITOL-DEACYLASE"/>
    <property type="match status" value="1"/>
</dbReference>
<evidence type="ECO:0000256" key="1">
    <source>
        <dbReference type="SAM" id="SignalP"/>
    </source>
</evidence>
<gene>
    <name evidence="2" type="ORF">DBRI00130_LOCUS20897</name>
</gene>
<accession>A0A7S4RM84</accession>
<evidence type="ECO:0008006" key="3">
    <source>
        <dbReference type="Google" id="ProtNLM"/>
    </source>
</evidence>
<dbReference type="InterPro" id="IPR029058">
    <property type="entry name" value="AB_hydrolase_fold"/>
</dbReference>
<dbReference type="PANTHER" id="PTHR47909">
    <property type="entry name" value="ALPHA/BETA-HYDROLASES SUPERFAMILY PROTEIN"/>
    <property type="match status" value="1"/>
</dbReference>
<dbReference type="EMBL" id="HBNS01026556">
    <property type="protein sequence ID" value="CAE4618630.1"/>
    <property type="molecule type" value="Transcribed_RNA"/>
</dbReference>
<name>A0A7S4RM84_9STRA</name>
<proteinExistence type="predicted"/>
<sequence length="377" mass="41123">MLERKHKPVMRQFRISPLLLLLLSALSITQTAQSFQLPSFFGAKNKQPAQQDTKSSSSVQDIHAAVIVPGFLTGDEDFKPLAQSLSKRGIPTAVVPLPPWHWIPCVGGRSMRPMLERIDYAVRYVCSEMSKNPTLGGETINIPPYGYSLMDCYTDFMLNPGGALKVGGSDEVDEYPTDVEPRGDFTLPGENDNDDTEGSVRICLIGHSAGGWISRVYLSDRSYGGKVYGGTKYVHSLVTLGTPHGNAPGPAFKGIEWCNREPLPIRGLAVAGVGSPGDSSGKLTQNAYAFCDPDGTGDGSEYDGDGLTPVFSSLFMEGDDVEKITLDGVTHYPWSDAGIWGDLFAPELAEEHRKGKPWYGDDDIVDQWVEPFLTRKK</sequence>
<keyword evidence="1" id="KW-0732">Signal</keyword>
<protein>
    <recommendedName>
        <fullName evidence="3">GPI inositol-deacylase</fullName>
    </recommendedName>
</protein>
<dbReference type="Gene3D" id="3.40.50.1820">
    <property type="entry name" value="alpha/beta hydrolase"/>
    <property type="match status" value="1"/>
</dbReference>
<evidence type="ECO:0000313" key="2">
    <source>
        <dbReference type="EMBL" id="CAE4618630.1"/>
    </source>
</evidence>
<feature type="chain" id="PRO_5031328631" description="GPI inositol-deacylase" evidence="1">
    <location>
        <begin position="35"/>
        <end position="377"/>
    </location>
</feature>
<dbReference type="SUPFAM" id="SSF53474">
    <property type="entry name" value="alpha/beta-Hydrolases"/>
    <property type="match status" value="1"/>
</dbReference>
<organism evidence="2">
    <name type="scientific">Ditylum brightwellii</name>
    <dbReference type="NCBI Taxonomy" id="49249"/>
    <lineage>
        <taxon>Eukaryota</taxon>
        <taxon>Sar</taxon>
        <taxon>Stramenopiles</taxon>
        <taxon>Ochrophyta</taxon>
        <taxon>Bacillariophyta</taxon>
        <taxon>Mediophyceae</taxon>
        <taxon>Lithodesmiophycidae</taxon>
        <taxon>Lithodesmiales</taxon>
        <taxon>Lithodesmiaceae</taxon>
        <taxon>Ditylum</taxon>
    </lineage>
</organism>
<dbReference type="AlphaFoldDB" id="A0A7S4RM84"/>
<reference evidence="2" key="1">
    <citation type="submission" date="2021-01" db="EMBL/GenBank/DDBJ databases">
        <authorList>
            <person name="Corre E."/>
            <person name="Pelletier E."/>
            <person name="Niang G."/>
            <person name="Scheremetjew M."/>
            <person name="Finn R."/>
            <person name="Kale V."/>
            <person name="Holt S."/>
            <person name="Cochrane G."/>
            <person name="Meng A."/>
            <person name="Brown T."/>
            <person name="Cohen L."/>
        </authorList>
    </citation>
    <scope>NUCLEOTIDE SEQUENCE</scope>
    <source>
        <strain evidence="2">GSO104</strain>
    </source>
</reference>
<feature type="signal peptide" evidence="1">
    <location>
        <begin position="1"/>
        <end position="34"/>
    </location>
</feature>